<comment type="catalytic activity">
    <reaction evidence="1">
        <text>S-ubiquitinyl-[E2 ubiquitin-conjugating enzyme]-L-cysteine + [acceptor protein]-L-lysine = [E2 ubiquitin-conjugating enzyme]-L-cysteine + N(6)-ubiquitinyl-[acceptor protein]-L-lysine.</text>
        <dbReference type="EC" id="2.3.2.27"/>
    </reaction>
</comment>
<organism evidence="10">
    <name type="scientific">Ananas comosus</name>
    <name type="common">Pineapple</name>
    <name type="synonym">Ananas ananas</name>
    <dbReference type="NCBI Taxonomy" id="4615"/>
    <lineage>
        <taxon>Eukaryota</taxon>
        <taxon>Viridiplantae</taxon>
        <taxon>Streptophyta</taxon>
        <taxon>Embryophyta</taxon>
        <taxon>Tracheophyta</taxon>
        <taxon>Spermatophyta</taxon>
        <taxon>Magnoliopsida</taxon>
        <taxon>Liliopsida</taxon>
        <taxon>Poales</taxon>
        <taxon>Bromeliaceae</taxon>
        <taxon>Bromelioideae</taxon>
        <taxon>Ananas</taxon>
    </lineage>
</organism>
<evidence type="ECO:0000256" key="1">
    <source>
        <dbReference type="ARBA" id="ARBA00000900"/>
    </source>
</evidence>
<dbReference type="Pfam" id="PF04564">
    <property type="entry name" value="U-box"/>
    <property type="match status" value="1"/>
</dbReference>
<comment type="pathway">
    <text evidence="2">Protein modification; protein ubiquitination.</text>
</comment>
<dbReference type="SUPFAM" id="SSF57850">
    <property type="entry name" value="RING/U-box"/>
    <property type="match status" value="1"/>
</dbReference>
<dbReference type="InterPro" id="IPR000225">
    <property type="entry name" value="Armadillo"/>
</dbReference>
<evidence type="ECO:0000256" key="4">
    <source>
        <dbReference type="ARBA" id="ARBA00022679"/>
    </source>
</evidence>
<reference evidence="8" key="1">
    <citation type="journal article" date="2015" name="Nat. Genet.">
        <title>The pineapple genome and the evolution of CAM photosynthesis.</title>
        <authorList>
            <person name="Ming R."/>
            <person name="VanBuren R."/>
            <person name="Wai C.M."/>
            <person name="Tang H."/>
            <person name="Schatz M.C."/>
            <person name="Bowers J.E."/>
            <person name="Lyons E."/>
            <person name="Wang M.L."/>
            <person name="Chen J."/>
            <person name="Biggers E."/>
            <person name="Zhang J."/>
            <person name="Huang L."/>
            <person name="Zhang L."/>
            <person name="Miao W."/>
            <person name="Zhang J."/>
            <person name="Ye Z."/>
            <person name="Miao C."/>
            <person name="Lin Z."/>
            <person name="Wang H."/>
            <person name="Zhou H."/>
            <person name="Yim W.C."/>
            <person name="Priest H.D."/>
            <person name="Zheng C."/>
            <person name="Woodhouse M."/>
            <person name="Edger P.P."/>
            <person name="Guyot R."/>
            <person name="Guo H.B."/>
            <person name="Guo H."/>
            <person name="Zheng G."/>
            <person name="Singh R."/>
            <person name="Sharma A."/>
            <person name="Min X."/>
            <person name="Zheng Y."/>
            <person name="Lee H."/>
            <person name="Gurtowski J."/>
            <person name="Sedlazeck F.J."/>
            <person name="Harkess A."/>
            <person name="McKain M.R."/>
            <person name="Liao Z."/>
            <person name="Fang J."/>
            <person name="Liu J."/>
            <person name="Zhang X."/>
            <person name="Zhang Q."/>
            <person name="Hu W."/>
            <person name="Qin Y."/>
            <person name="Wang K."/>
            <person name="Chen L.Y."/>
            <person name="Shirley N."/>
            <person name="Lin Y.R."/>
            <person name="Liu L.Y."/>
            <person name="Hernandez A.G."/>
            <person name="Wright C.L."/>
            <person name="Bulone V."/>
            <person name="Tuskan G.A."/>
            <person name="Heath K."/>
            <person name="Zee F."/>
            <person name="Moore P.H."/>
            <person name="Sunkar R."/>
            <person name="Leebens-Mack J.H."/>
            <person name="Mockler T."/>
            <person name="Bennetzen J.L."/>
            <person name="Freeling M."/>
            <person name="Sankoff D."/>
            <person name="Paterson A.H."/>
            <person name="Zhu X."/>
            <person name="Yang X."/>
            <person name="Smith J.A."/>
            <person name="Cushman J.C."/>
            <person name="Paull R.E."/>
            <person name="Yu Q."/>
        </authorList>
    </citation>
    <scope>NUCLEOTIDE SEQUENCE [LARGE SCALE GENOMIC DNA]</scope>
    <source>
        <strain evidence="8">cv. F153</strain>
    </source>
</reference>
<dbReference type="PROSITE" id="PS50176">
    <property type="entry name" value="ARM_REPEAT"/>
    <property type="match status" value="1"/>
</dbReference>
<sequence>MSRTKIKVQKKILSDSLLVSISDVMSSVVDVDTEQETFMELGSYLHRTSPAIMELRNSPENATEILKSLNANVSLAKELVAKCSSGAQSIADGELKGIIQQLEEVIRNIGESLSKIPASTFRNCAYAEIAIRSLSKEMREARLQANGTRQENRYAEIRESQEDGTVSVQNSNLVSRKLSSKSGEEPRLIDFLKGVYYSGEQESGSGQLDTLPQLAQLAEYVEPLYETFFCPITKKIMDDPVTIESGVTYERKAIAEWFEKTKDDSEGITCPATKTKLQSTALNTNLAIKSTILEWIERNEATRIRVARTALSLATSEAMVLDAIRDLKFLSEKKRSNREKMHGIGITKLLTRYLENDDAVLRLEALELLCLLVENEEGKVIIGKTRAISRAIKMLSRINTSEKHAALSFLLELSKSDLLLEKIGSVVGGILILITMKFNESADPFASEKSGEILKNLERCPINIKRMAENGFLDPLLNNLVEGTEDTQMEMVSYLGELALEQDMKISVAENASETLIKMVQSGNSMVRKAAFGALVQISSYHANSKALVEAGVVPIMIEEMFTRKIHNEPMESKDEAAAILANILESNVDLESLQINKHGHTITSHYSIYNITHMLKCSVPDELNTNLVKMLLSLSKLPKALSTIVSVTRETEVICTVVEFLNAPSEELTVVAAKLLITLSSHSGHTIADGLCKTRGQPESLIKNFDHNSTTEKHAVSANLLAKLPHRNVTLNLALLEQGAVPIILDRIQVIQRGETRTSRYAKLYVEGLVGILVRFTATLYDADILQMAMEQNLTSVFVELLVRTSGSDEVQRLAAVGLANLSSESISLSKQPDATRQKKKSFLPKSFSLRTKKEDAKGQRIQLCPVHKGVCSASATFCLLDSRAVERLLGCLEHENPKVVEAALSALSTLLDERVDVEKSVGILSEVDGVRHVLRILREHKEQRVWQKSFWVIEKFLANGDDRSFRDISSDRVLPSALLTAFHRGDGSTKQAAENVLRHLKKMPEFSGSMIL</sequence>
<keyword evidence="8" id="KW-1185">Reference proteome</keyword>
<evidence type="ECO:0000259" key="7">
    <source>
        <dbReference type="PROSITE" id="PS51698"/>
    </source>
</evidence>
<evidence type="ECO:0000313" key="10">
    <source>
        <dbReference type="RefSeq" id="XP_020111019.1"/>
    </source>
</evidence>
<dbReference type="PANTHER" id="PTHR45958">
    <property type="entry name" value="RING-TYPE E3 UBIQUITIN TRANSFERASE"/>
    <property type="match status" value="1"/>
</dbReference>
<dbReference type="PANTHER" id="PTHR45958:SF4">
    <property type="entry name" value="U-BOX DOMAIN-CONTAINING PROTEIN 42-RELATED"/>
    <property type="match status" value="1"/>
</dbReference>
<proteinExistence type="predicted"/>
<feature type="compositionally biased region" description="Basic and acidic residues" evidence="6">
    <location>
        <begin position="150"/>
        <end position="161"/>
    </location>
</feature>
<evidence type="ECO:0000256" key="2">
    <source>
        <dbReference type="ARBA" id="ARBA00004906"/>
    </source>
</evidence>
<dbReference type="GeneID" id="109726004"/>
<dbReference type="OrthoDB" id="10064100at2759"/>
<dbReference type="InterPro" id="IPR052608">
    <property type="entry name" value="U-box_domain_protein"/>
</dbReference>
<dbReference type="InterPro" id="IPR003613">
    <property type="entry name" value="Ubox_domain"/>
</dbReference>
<dbReference type="RefSeq" id="XP_020111019.1">
    <property type="nucleotide sequence ID" value="XM_020255430.1"/>
</dbReference>
<gene>
    <name evidence="9 10" type="primary">LOC109726004</name>
</gene>
<dbReference type="SMART" id="SM00185">
    <property type="entry name" value="ARM"/>
    <property type="match status" value="6"/>
</dbReference>
<feature type="repeat" description="ARM" evidence="5">
    <location>
        <begin position="511"/>
        <end position="553"/>
    </location>
</feature>
<dbReference type="UniPathway" id="UPA00143"/>
<evidence type="ECO:0000256" key="6">
    <source>
        <dbReference type="SAM" id="MobiDB-lite"/>
    </source>
</evidence>
<reference evidence="9 10" key="2">
    <citation type="submission" date="2025-04" db="UniProtKB">
        <authorList>
            <consortium name="RefSeq"/>
        </authorList>
    </citation>
    <scope>IDENTIFICATION</scope>
    <source>
        <tissue evidence="9 10">Leaf</tissue>
    </source>
</reference>
<keyword evidence="4" id="KW-0808">Transferase</keyword>
<name>A0A6P5GSZ6_ANACO</name>
<dbReference type="CDD" id="cd16664">
    <property type="entry name" value="RING-Ubox_PUB"/>
    <property type="match status" value="1"/>
</dbReference>
<evidence type="ECO:0000313" key="8">
    <source>
        <dbReference type="Proteomes" id="UP000515123"/>
    </source>
</evidence>
<dbReference type="RefSeq" id="XP_020111017.1">
    <property type="nucleotide sequence ID" value="XM_020255428.1"/>
</dbReference>
<dbReference type="SUPFAM" id="SSF48371">
    <property type="entry name" value="ARM repeat"/>
    <property type="match status" value="2"/>
</dbReference>
<dbReference type="PROSITE" id="PS51698">
    <property type="entry name" value="U_BOX"/>
    <property type="match status" value="1"/>
</dbReference>
<dbReference type="GO" id="GO:0016567">
    <property type="term" value="P:protein ubiquitination"/>
    <property type="evidence" value="ECO:0007669"/>
    <property type="project" value="UniProtKB-UniPathway"/>
</dbReference>
<evidence type="ECO:0000313" key="9">
    <source>
        <dbReference type="RefSeq" id="XP_020111017.1"/>
    </source>
</evidence>
<feature type="region of interest" description="Disordered" evidence="6">
    <location>
        <begin position="144"/>
        <end position="169"/>
    </location>
</feature>
<dbReference type="InterPro" id="IPR013083">
    <property type="entry name" value="Znf_RING/FYVE/PHD"/>
</dbReference>
<dbReference type="InterPro" id="IPR011989">
    <property type="entry name" value="ARM-like"/>
</dbReference>
<dbReference type="InterPro" id="IPR016024">
    <property type="entry name" value="ARM-type_fold"/>
</dbReference>
<feature type="domain" description="U-box" evidence="7">
    <location>
        <begin position="223"/>
        <end position="302"/>
    </location>
</feature>
<protein>
    <recommendedName>
        <fullName evidence="3">RING-type E3 ubiquitin transferase</fullName>
        <ecNumber evidence="3">2.3.2.27</ecNumber>
    </recommendedName>
</protein>
<evidence type="ECO:0000256" key="3">
    <source>
        <dbReference type="ARBA" id="ARBA00012483"/>
    </source>
</evidence>
<dbReference type="Gene3D" id="3.30.40.10">
    <property type="entry name" value="Zinc/RING finger domain, C3HC4 (zinc finger)"/>
    <property type="match status" value="1"/>
</dbReference>
<dbReference type="Gene3D" id="1.25.10.10">
    <property type="entry name" value="Leucine-rich Repeat Variant"/>
    <property type="match status" value="3"/>
</dbReference>
<dbReference type="InterPro" id="IPR045210">
    <property type="entry name" value="RING-Ubox_PUB"/>
</dbReference>
<dbReference type="SMART" id="SM00504">
    <property type="entry name" value="Ubox"/>
    <property type="match status" value="1"/>
</dbReference>
<dbReference type="GO" id="GO:0061630">
    <property type="term" value="F:ubiquitin protein ligase activity"/>
    <property type="evidence" value="ECO:0007669"/>
    <property type="project" value="UniProtKB-EC"/>
</dbReference>
<evidence type="ECO:0000256" key="5">
    <source>
        <dbReference type="PROSITE-ProRule" id="PRU00259"/>
    </source>
</evidence>
<dbReference type="EC" id="2.3.2.27" evidence="3"/>
<dbReference type="AlphaFoldDB" id="A0A6P5GSZ6"/>
<dbReference type="Proteomes" id="UP000515123">
    <property type="component" value="Linkage group 20"/>
</dbReference>
<accession>A0A6P5GSZ6</accession>